<proteinExistence type="predicted"/>
<protein>
    <submittedName>
        <fullName evidence="2">Uncharacterized protein</fullName>
    </submittedName>
</protein>
<sequence>MGQTHLMFVFFAVFMRSQFCTAQDKEPFNFNFFQNDYHIDTERIELVRYDKNYLKRYEFRTFKYNRTCTAFNITFCYVMDHFDMKKLEIVAQAYKFASNEYRLFPARFGFNFCDAIQKNMFGMEDFRNCGNFTRCSVEKGKTYHVCNWKINESKFPPLIPTGRYMIEFTHSYLSHEVVVIRGYGGVVRPFA</sequence>
<dbReference type="EMBL" id="VTPC01090694">
    <property type="protein sequence ID" value="KAF2881836.1"/>
    <property type="molecule type" value="Genomic_DNA"/>
</dbReference>
<name>A0A8K0G0R6_IGNLU</name>
<dbReference type="OrthoDB" id="6680196at2759"/>
<evidence type="ECO:0000256" key="1">
    <source>
        <dbReference type="SAM" id="SignalP"/>
    </source>
</evidence>
<dbReference type="Proteomes" id="UP000801492">
    <property type="component" value="Unassembled WGS sequence"/>
</dbReference>
<dbReference type="PANTHER" id="PTHR21112">
    <property type="entry name" value="CHEMOSENSORY PROTEIN A 29A-RELATED"/>
    <property type="match status" value="1"/>
</dbReference>
<evidence type="ECO:0000313" key="2">
    <source>
        <dbReference type="EMBL" id="KAF2881836.1"/>
    </source>
</evidence>
<evidence type="ECO:0000313" key="3">
    <source>
        <dbReference type="Proteomes" id="UP000801492"/>
    </source>
</evidence>
<reference evidence="2" key="1">
    <citation type="submission" date="2019-08" db="EMBL/GenBank/DDBJ databases">
        <title>The genome of the North American firefly Photinus pyralis.</title>
        <authorList>
            <consortium name="Photinus pyralis genome working group"/>
            <person name="Fallon T.R."/>
            <person name="Sander Lower S.E."/>
            <person name="Weng J.-K."/>
        </authorList>
    </citation>
    <scope>NUCLEOTIDE SEQUENCE</scope>
    <source>
        <strain evidence="2">TRF0915ILg1</strain>
        <tissue evidence="2">Whole body</tissue>
    </source>
</reference>
<dbReference type="InterPro" id="IPR010512">
    <property type="entry name" value="DUF1091"/>
</dbReference>
<gene>
    <name evidence="2" type="ORF">ILUMI_24337</name>
</gene>
<keyword evidence="3" id="KW-1185">Reference proteome</keyword>
<accession>A0A8K0G0R6</accession>
<dbReference type="PANTHER" id="PTHR21112:SF0">
    <property type="entry name" value="CHEMOSENSORY PROTEIN A 29A-RELATED"/>
    <property type="match status" value="1"/>
</dbReference>
<keyword evidence="1" id="KW-0732">Signal</keyword>
<feature type="signal peptide" evidence="1">
    <location>
        <begin position="1"/>
        <end position="22"/>
    </location>
</feature>
<dbReference type="AlphaFoldDB" id="A0A8K0G0R6"/>
<organism evidence="2 3">
    <name type="scientific">Ignelater luminosus</name>
    <name type="common">Cucubano</name>
    <name type="synonym">Pyrophorus luminosus</name>
    <dbReference type="NCBI Taxonomy" id="2038154"/>
    <lineage>
        <taxon>Eukaryota</taxon>
        <taxon>Metazoa</taxon>
        <taxon>Ecdysozoa</taxon>
        <taxon>Arthropoda</taxon>
        <taxon>Hexapoda</taxon>
        <taxon>Insecta</taxon>
        <taxon>Pterygota</taxon>
        <taxon>Neoptera</taxon>
        <taxon>Endopterygota</taxon>
        <taxon>Coleoptera</taxon>
        <taxon>Polyphaga</taxon>
        <taxon>Elateriformia</taxon>
        <taxon>Elateroidea</taxon>
        <taxon>Elateridae</taxon>
        <taxon>Agrypninae</taxon>
        <taxon>Pyrophorini</taxon>
        <taxon>Ignelater</taxon>
    </lineage>
</organism>
<feature type="chain" id="PRO_5035421339" evidence="1">
    <location>
        <begin position="23"/>
        <end position="191"/>
    </location>
</feature>
<dbReference type="Pfam" id="PF06477">
    <property type="entry name" value="DUF1091"/>
    <property type="match status" value="1"/>
</dbReference>
<comment type="caution">
    <text evidence="2">The sequence shown here is derived from an EMBL/GenBank/DDBJ whole genome shotgun (WGS) entry which is preliminary data.</text>
</comment>